<dbReference type="CDD" id="cd03127">
    <property type="entry name" value="tetraspanin_LEL"/>
    <property type="match status" value="1"/>
</dbReference>
<dbReference type="PIRSF" id="PIRSF002419">
    <property type="entry name" value="Tetraspanin"/>
    <property type="match status" value="1"/>
</dbReference>
<dbReference type="InterPro" id="IPR008952">
    <property type="entry name" value="Tetraspanin_EC2_sf"/>
</dbReference>
<reference evidence="8" key="1">
    <citation type="submission" date="2002-06" db="EMBL/GenBank/DDBJ databases">
        <authorList>
            <person name="Isbrandt D."/>
            <person name="Peters H.C."/>
            <person name="Pongs O."/>
        </authorList>
    </citation>
    <scope>NUCLEOTIDE SEQUENCE</scope>
</reference>
<proteinExistence type="evidence at protein level"/>
<organism evidence="8">
    <name type="scientific">Schistosoma mansoni</name>
    <name type="common">Blood fluke</name>
    <dbReference type="NCBI Taxonomy" id="6183"/>
    <lineage>
        <taxon>Eukaryota</taxon>
        <taxon>Metazoa</taxon>
        <taxon>Spiralia</taxon>
        <taxon>Lophotrochozoa</taxon>
        <taxon>Platyhelminthes</taxon>
        <taxon>Trematoda</taxon>
        <taxon>Digenea</taxon>
        <taxon>Strigeidida</taxon>
        <taxon>Schistosomatoidea</taxon>
        <taxon>Schistosomatidae</taxon>
        <taxon>Schistosoma</taxon>
    </lineage>
</organism>
<evidence type="ECO:0007829" key="9">
    <source>
        <dbReference type="PDB" id="2M7Z"/>
    </source>
</evidence>
<dbReference type="SUPFAM" id="SSF48652">
    <property type="entry name" value="Tetraspanin"/>
    <property type="match status" value="1"/>
</dbReference>
<keyword evidence="6" id="KW-1015">Disulfide bond</keyword>
<accession>Q8ITD7</accession>
<dbReference type="PANTHER" id="PTHR19282">
    <property type="entry name" value="TETRASPANIN"/>
    <property type="match status" value="1"/>
</dbReference>
<reference evidence="8" key="2">
    <citation type="journal article" date="2003" name="Infect. Immun.">
        <title>Isolation of cDNAs encoding secreted and transmembrane proteins from Schistosoma mansoni by a signal sequence trap method.</title>
        <authorList>
            <person name="Smyth D."/>
            <person name="McManus D.P."/>
            <person name="Smout M.J."/>
            <person name="Laha T."/>
            <person name="Zhang W."/>
            <person name="Loukas A."/>
        </authorList>
    </citation>
    <scope>NUCLEOTIDE SEQUENCE</scope>
</reference>
<feature type="disulfide bond" evidence="6 9">
    <location>
        <begin position="146"/>
        <end position="162"/>
    </location>
</feature>
<dbReference type="EvolutionaryTrace" id="Q8ITD7"/>
<evidence type="ECO:0000256" key="3">
    <source>
        <dbReference type="ARBA" id="ARBA00022692"/>
    </source>
</evidence>
<protein>
    <recommendedName>
        <fullName evidence="7">Tetraspanin</fullName>
    </recommendedName>
</protein>
<evidence type="ECO:0000256" key="1">
    <source>
        <dbReference type="ARBA" id="ARBA00004141"/>
    </source>
</evidence>
<evidence type="ECO:0000256" key="2">
    <source>
        <dbReference type="ARBA" id="ARBA00006840"/>
    </source>
</evidence>
<feature type="disulfide bond" evidence="6 9">
    <location>
        <begin position="145"/>
        <end position="173"/>
    </location>
</feature>
<reference evidence="9" key="3">
    <citation type="journal article" date="2014" name="J. Biol. Chem.">
        <title>Solution structure, membrane interactions, and protein binding partners of the tetraspanin Sm-TSP-2, a vaccine antigen from the human blood fluke Schistosoma mansoni.</title>
        <authorList>
            <person name="Jia X."/>
            <person name="Schulte L."/>
            <person name="Loukas A."/>
            <person name="Pickering D."/>
            <person name="Pearson M."/>
            <person name="Mobli M."/>
            <person name="Jones A."/>
            <person name="Rosengren K.J."/>
            <person name="Daly N.L."/>
            <person name="Gobert G.N."/>
            <person name="Jones M.K."/>
            <person name="Craik D.J."/>
            <person name="Mulvenna J."/>
        </authorList>
    </citation>
    <scope>STRUCTURE BY NMR OF 107-184</scope>
    <scope>DISULFIDE BONDS</scope>
</reference>
<feature type="transmembrane region" description="Helical" evidence="7">
    <location>
        <begin position="12"/>
        <end position="33"/>
    </location>
</feature>
<keyword evidence="3 7" id="KW-0812">Transmembrane</keyword>
<evidence type="ECO:0000256" key="7">
    <source>
        <dbReference type="RuleBase" id="RU361218"/>
    </source>
</evidence>
<feature type="transmembrane region" description="Helical" evidence="7">
    <location>
        <begin position="53"/>
        <end position="73"/>
    </location>
</feature>
<dbReference type="GO" id="GO:0005886">
    <property type="term" value="C:plasma membrane"/>
    <property type="evidence" value="ECO:0007669"/>
    <property type="project" value="TreeGrafter"/>
</dbReference>
<evidence type="ECO:0000256" key="4">
    <source>
        <dbReference type="ARBA" id="ARBA00022989"/>
    </source>
</evidence>
<dbReference type="InterPro" id="IPR018499">
    <property type="entry name" value="Tetraspanin/Peripherin"/>
</dbReference>
<feature type="transmembrane region" description="Helical" evidence="7">
    <location>
        <begin position="187"/>
        <end position="213"/>
    </location>
</feature>
<dbReference type="ABCD" id="Q8ITD7">
    <property type="antibodies" value="2 sequenced antibodies"/>
</dbReference>
<keyword evidence="9" id="KW-0002">3D-structure</keyword>
<evidence type="ECO:0000256" key="5">
    <source>
        <dbReference type="ARBA" id="ARBA00023136"/>
    </source>
</evidence>
<dbReference type="Gene3D" id="1.10.1450.10">
    <property type="entry name" value="Tetraspanin"/>
    <property type="match status" value="1"/>
</dbReference>
<dbReference type="PRINTS" id="PR00259">
    <property type="entry name" value="TMFOUR"/>
</dbReference>
<name>Q8ITD7_SCHMA</name>
<dbReference type="PDBsum" id="2M7Z"/>
<dbReference type="EMBL" id="AF521091">
    <property type="protein sequence ID" value="AAN17276.1"/>
    <property type="molecule type" value="mRNA"/>
</dbReference>
<dbReference type="Pfam" id="PF00335">
    <property type="entry name" value="Tetraspanin"/>
    <property type="match status" value="1"/>
</dbReference>
<dbReference type="PDB" id="2M7Z">
    <property type="method" value="NMR"/>
    <property type="chains" value="A=107-184"/>
</dbReference>
<comment type="subcellular location">
    <subcellularLocation>
        <location evidence="1 7">Membrane</location>
        <topology evidence="1 7">Multi-pass membrane protein</topology>
    </subcellularLocation>
</comment>
<comment type="similarity">
    <text evidence="2 7">Belongs to the tetraspanin (TM4SF) family.</text>
</comment>
<dbReference type="AlphaFoldDB" id="Q8ITD7"/>
<dbReference type="SMR" id="Q8ITD7"/>
<evidence type="ECO:0000313" key="8">
    <source>
        <dbReference type="EMBL" id="AAN17276.1"/>
    </source>
</evidence>
<dbReference type="PANTHER" id="PTHR19282:SF544">
    <property type="entry name" value="TETRASPANIN"/>
    <property type="match status" value="1"/>
</dbReference>
<dbReference type="InterPro" id="IPR000301">
    <property type="entry name" value="Tetraspanin_animals"/>
</dbReference>
<evidence type="ECO:0000256" key="6">
    <source>
        <dbReference type="PIRSR" id="PIRSR002419-1"/>
    </source>
</evidence>
<keyword evidence="4 7" id="KW-1133">Transmembrane helix</keyword>
<sequence length="239" mass="26198">MALGCGYKCLQCLLIIFNCGAFICGLGLIVVGALGLHSVVNHWSEIEPPLQSLIIFIIALGCFLFVLGALGMFGACMKNVCLLTTYCILLSILMVAEIAAGIFAIVEKPKVKKHITSALKKLVDKYRNDEHVRKVFDEIQQKLHCCGADSPKDYGENPPTSCSKDGVQFTEGCIKKVSDLSKAHLNAIIVSVFLFALVQMICLVFAVCVLLAIKRGDDEYNDITKTLSEKINRKQPLKN</sequence>
<keyword evidence="5 7" id="KW-0472">Membrane</keyword>
<feature type="transmembrane region" description="Helical" evidence="7">
    <location>
        <begin position="80"/>
        <end position="106"/>
    </location>
</feature>